<reference evidence="1 2" key="1">
    <citation type="journal article" date="2011" name="PLoS Pathog.">
        <title>Dynamic evolution of pathogenicity revealed by sequencing and comparative genomics of 19 Pseudomonas syringae isolates.</title>
        <authorList>
            <person name="Baltrus D.A."/>
            <person name="Nishimura M.T."/>
            <person name="Romanchuk A."/>
            <person name="Chang J.H."/>
            <person name="Mukhtar M.S."/>
            <person name="Cherkis K."/>
            <person name="Roach J."/>
            <person name="Grant S.R."/>
            <person name="Jones C.D."/>
            <person name="Dangl J.L."/>
        </authorList>
    </citation>
    <scope>NUCLEOTIDE SEQUENCE [LARGE SCALE GENOMIC DNA]</scope>
    <source>
        <strain evidence="1 2">1704B</strain>
    </source>
</reference>
<gene>
    <name evidence="1" type="ORF">PSYPI_44301</name>
</gene>
<name>F3GPJ3_PSESJ</name>
<evidence type="ECO:0000313" key="1">
    <source>
        <dbReference type="EMBL" id="EGH48996.1"/>
    </source>
</evidence>
<evidence type="ECO:0000313" key="2">
    <source>
        <dbReference type="Proteomes" id="UP000004986"/>
    </source>
</evidence>
<keyword evidence="2" id="KW-1185">Reference proteome</keyword>
<dbReference type="EMBL" id="AEAI01003716">
    <property type="protein sequence ID" value="EGH48996.1"/>
    <property type="molecule type" value="Genomic_DNA"/>
</dbReference>
<organism evidence="1 2">
    <name type="scientific">Pseudomonas syringae pv. pisi str. 1704B</name>
    <dbReference type="NCBI Taxonomy" id="629263"/>
    <lineage>
        <taxon>Bacteria</taxon>
        <taxon>Pseudomonadati</taxon>
        <taxon>Pseudomonadota</taxon>
        <taxon>Gammaproteobacteria</taxon>
        <taxon>Pseudomonadales</taxon>
        <taxon>Pseudomonadaceae</taxon>
        <taxon>Pseudomonas</taxon>
        <taxon>Pseudomonas syringae</taxon>
    </lineage>
</organism>
<feature type="non-terminal residue" evidence="1">
    <location>
        <position position="1"/>
    </location>
</feature>
<accession>F3GPJ3</accession>
<dbReference type="AlphaFoldDB" id="F3GPJ3"/>
<sequence length="46" mass="5105">AMILFVSWARGLSSDLNIRAAVVAVLWLLDTALVYARGRALIQFSR</sequence>
<proteinExistence type="predicted"/>
<dbReference type="Proteomes" id="UP000004986">
    <property type="component" value="Unassembled WGS sequence"/>
</dbReference>
<dbReference type="HOGENOM" id="CLU_3177422_0_0_6"/>
<protein>
    <submittedName>
        <fullName evidence="1">Uncharacterized protein</fullName>
    </submittedName>
</protein>
<comment type="caution">
    <text evidence="1">The sequence shown here is derived from an EMBL/GenBank/DDBJ whole genome shotgun (WGS) entry which is preliminary data.</text>
</comment>